<keyword evidence="3" id="KW-1185">Reference proteome</keyword>
<gene>
    <name evidence="2" type="ORF">DIC66_17635</name>
</gene>
<protein>
    <recommendedName>
        <fullName evidence="1">DUF2726 domain-containing protein</fullName>
    </recommendedName>
</protein>
<reference evidence="2 3" key="1">
    <citation type="submission" date="2018-05" db="EMBL/GenBank/DDBJ databases">
        <title>Rhodoferax soyangensis sp.nov., isolated from an oligotrophic freshwater lake.</title>
        <authorList>
            <person name="Park M."/>
        </authorList>
    </citation>
    <scope>NUCLEOTIDE SEQUENCE [LARGE SCALE GENOMIC DNA]</scope>
    <source>
        <strain evidence="2 3">IMCC26218</strain>
    </source>
</reference>
<dbReference type="RefSeq" id="WP_117179411.1">
    <property type="nucleotide sequence ID" value="NZ_QFZK01000014.1"/>
</dbReference>
<evidence type="ECO:0000259" key="1">
    <source>
        <dbReference type="Pfam" id="PF10881"/>
    </source>
</evidence>
<accession>A0A3E1R8C3</accession>
<comment type="caution">
    <text evidence="2">The sequence shown here is derived from an EMBL/GenBank/DDBJ whole genome shotgun (WGS) entry which is preliminary data.</text>
</comment>
<sequence>MNHFVTLALLLLCAALVIHLSQRRNAWRKSDTTWPFYGKRPLSTPEQVLYQRLVTALPGHIVLSRVPLSSVLGVRPGFDLRTWSRRLRHLQYDYVVCARDVSVLAAIELEDSARSGKAPTAAEETKERATATAGIPLLRWQVGALPDQAQIQAAFGRTMAQGFADADFNADPFG</sequence>
<dbReference type="AlphaFoldDB" id="A0A3E1R8C3"/>
<feature type="domain" description="DUF2726" evidence="1">
    <location>
        <begin position="42"/>
        <end position="154"/>
    </location>
</feature>
<evidence type="ECO:0000313" key="2">
    <source>
        <dbReference type="EMBL" id="RFO95619.1"/>
    </source>
</evidence>
<dbReference type="Pfam" id="PF10881">
    <property type="entry name" value="DUF2726"/>
    <property type="match status" value="1"/>
</dbReference>
<dbReference type="EMBL" id="QFZK01000014">
    <property type="protein sequence ID" value="RFO95619.1"/>
    <property type="molecule type" value="Genomic_DNA"/>
</dbReference>
<name>A0A3E1R8C3_9BURK</name>
<evidence type="ECO:0000313" key="3">
    <source>
        <dbReference type="Proteomes" id="UP000260665"/>
    </source>
</evidence>
<dbReference type="Proteomes" id="UP000260665">
    <property type="component" value="Unassembled WGS sequence"/>
</dbReference>
<dbReference type="InterPro" id="IPR024402">
    <property type="entry name" value="DUF2726"/>
</dbReference>
<organism evidence="2 3">
    <name type="scientific">Rhodoferax lacus</name>
    <dbReference type="NCBI Taxonomy" id="2184758"/>
    <lineage>
        <taxon>Bacteria</taxon>
        <taxon>Pseudomonadati</taxon>
        <taxon>Pseudomonadota</taxon>
        <taxon>Betaproteobacteria</taxon>
        <taxon>Burkholderiales</taxon>
        <taxon>Comamonadaceae</taxon>
        <taxon>Rhodoferax</taxon>
    </lineage>
</organism>
<proteinExistence type="predicted"/>